<dbReference type="EMBL" id="JALEMU010000162">
    <property type="protein sequence ID" value="MCI5756563.1"/>
    <property type="molecule type" value="Genomic_DNA"/>
</dbReference>
<dbReference type="NCBIfam" id="NF009749">
    <property type="entry name" value="PRK13259.1"/>
    <property type="match status" value="1"/>
</dbReference>
<dbReference type="SUPFAM" id="SSF160537">
    <property type="entry name" value="SpoVG-like"/>
    <property type="match status" value="1"/>
</dbReference>
<dbReference type="InterPro" id="IPR036751">
    <property type="entry name" value="SpoVG_sf"/>
</dbReference>
<reference evidence="4" key="1">
    <citation type="submission" date="2012-11" db="EMBL/GenBank/DDBJ databases">
        <title>Dependencies among metagenomic species, viruses, plasmids and units of genetic variation.</title>
        <authorList>
            <person name="Nielsen H.B."/>
            <person name="Almeida M."/>
            <person name="Juncker A.S."/>
            <person name="Rasmussen S."/>
            <person name="Li J."/>
            <person name="Sunagawa S."/>
            <person name="Plichta D."/>
            <person name="Gautier L."/>
            <person name="Le Chatelier E."/>
            <person name="Peletier E."/>
            <person name="Bonde I."/>
            <person name="Nielsen T."/>
            <person name="Manichanh C."/>
            <person name="Arumugam M."/>
            <person name="Batto J."/>
            <person name="Santos M.B.Q.D."/>
            <person name="Blom N."/>
            <person name="Borruel N."/>
            <person name="Burgdorf K.S."/>
            <person name="Boumezbeur F."/>
            <person name="Casellas F."/>
            <person name="Dore J."/>
            <person name="Guarner F."/>
            <person name="Hansen T."/>
            <person name="Hildebrand F."/>
            <person name="Kaas R.S."/>
            <person name="Kennedy S."/>
            <person name="Kristiansen K."/>
            <person name="Kultima J.R."/>
            <person name="Leonard P."/>
            <person name="Levenez F."/>
            <person name="Lund O."/>
            <person name="Moumen B."/>
            <person name="Le Paslier D."/>
            <person name="Pons N."/>
            <person name="Pedersen O."/>
            <person name="Prifti E."/>
            <person name="Qin J."/>
            <person name="Raes J."/>
            <person name="Tap J."/>
            <person name="Tims S."/>
            <person name="Ussery D.W."/>
            <person name="Yamada T."/>
            <person name="MetaHit consortium"/>
            <person name="Renault P."/>
            <person name="Sicheritz-Ponten T."/>
            <person name="Bork P."/>
            <person name="Wang J."/>
            <person name="Brunak S."/>
            <person name="Ehrlich S.D."/>
        </authorList>
    </citation>
    <scope>NUCLEOTIDE SEQUENCE [LARGE SCALE GENOMIC DNA]</scope>
</reference>
<keyword evidence="1" id="KW-0132">Cell division</keyword>
<comment type="caution">
    <text evidence="4">The sequence shown here is derived from an EMBL/GenBank/DDBJ whole genome shotgun (WGS) entry which is preliminary data.</text>
</comment>
<dbReference type="PANTHER" id="PTHR38429">
    <property type="entry name" value="SEPTATION PROTEIN SPOVG-RELATED"/>
    <property type="match status" value="1"/>
</dbReference>
<dbReference type="AlphaFoldDB" id="R6TUU4"/>
<evidence type="ECO:0000256" key="2">
    <source>
        <dbReference type="ARBA" id="ARBA00023210"/>
    </source>
</evidence>
<dbReference type="Gene3D" id="3.30.1120.40">
    <property type="entry name" value="Stage V sporulation protein G"/>
    <property type="match status" value="1"/>
</dbReference>
<dbReference type="EMBL" id="CBFW010000166">
    <property type="protein sequence ID" value="CDC73564.1"/>
    <property type="molecule type" value="Genomic_DNA"/>
</dbReference>
<evidence type="ECO:0000256" key="1">
    <source>
        <dbReference type="ARBA" id="ARBA00022618"/>
    </source>
</evidence>
<dbReference type="InterPro" id="IPR007170">
    <property type="entry name" value="SpoVG"/>
</dbReference>
<dbReference type="PANTHER" id="PTHR38429:SF1">
    <property type="entry name" value="SEPTATION PROTEIN SPOVG-RELATED"/>
    <property type="match status" value="1"/>
</dbReference>
<evidence type="ECO:0000313" key="4">
    <source>
        <dbReference type="EMBL" id="CDC73564.1"/>
    </source>
</evidence>
<keyword evidence="3" id="KW-0131">Cell cycle</keyword>
<keyword evidence="2" id="KW-0717">Septation</keyword>
<reference evidence="5 7" key="2">
    <citation type="submission" date="2022-03" db="EMBL/GenBank/DDBJ databases">
        <title>Metagenome-assembled genomes from swine fecal metagenomes.</title>
        <authorList>
            <person name="Holman D.B."/>
            <person name="Kommadath A."/>
        </authorList>
    </citation>
    <scope>NUCLEOTIDE SEQUENCE [LARGE SCALE GENOMIC DNA]</scope>
    <source>
        <strain evidence="5">SUG147</strain>
    </source>
</reference>
<dbReference type="GO" id="GO:0000917">
    <property type="term" value="P:division septum assembly"/>
    <property type="evidence" value="ECO:0007669"/>
    <property type="project" value="UniProtKB-KW"/>
</dbReference>
<evidence type="ECO:0000256" key="3">
    <source>
        <dbReference type="ARBA" id="ARBA00023306"/>
    </source>
</evidence>
<dbReference type="Proteomes" id="UP001139365">
    <property type="component" value="Unassembled WGS sequence"/>
</dbReference>
<dbReference type="Pfam" id="PF04026">
    <property type="entry name" value="SpoVG"/>
    <property type="match status" value="1"/>
</dbReference>
<dbReference type="GO" id="GO:0030435">
    <property type="term" value="P:sporulation resulting in formation of a cellular spore"/>
    <property type="evidence" value="ECO:0007669"/>
    <property type="project" value="InterPro"/>
</dbReference>
<name>R6TUU4_9BACT</name>
<evidence type="ECO:0000313" key="6">
    <source>
        <dbReference type="Proteomes" id="UP000017938"/>
    </source>
</evidence>
<protein>
    <submittedName>
        <fullName evidence="4">Putative septation protein SpoVG</fullName>
    </submittedName>
    <submittedName>
        <fullName evidence="5">Septation regulator SpoVG</fullName>
    </submittedName>
</protein>
<evidence type="ECO:0000313" key="7">
    <source>
        <dbReference type="Proteomes" id="UP001139365"/>
    </source>
</evidence>
<gene>
    <name evidence="5" type="primary">spoVG</name>
    <name evidence="4" type="ORF">BN580_01279</name>
    <name evidence="5" type="ORF">MR241_09765</name>
</gene>
<evidence type="ECO:0000313" key="5">
    <source>
        <dbReference type="EMBL" id="MCI5756563.1"/>
    </source>
</evidence>
<accession>R6TUU4</accession>
<sequence length="103" mass="11735">MQITDIKIRKVFSNDGPMKAVVSVTFDDALALHDIKVINTRDKYFIVMPSRKNPDGTFRDIVHPINSDFRHALEEEVLDAYFAEVKRIEEEGEAAPAEEENAD</sequence>
<dbReference type="Proteomes" id="UP000017938">
    <property type="component" value="Unassembled WGS sequence"/>
</dbReference>
<proteinExistence type="predicted"/>
<organism evidence="4 6">
    <name type="scientific">Candidatus Colimorpha enterica</name>
    <dbReference type="NCBI Taxonomy" id="3083063"/>
    <lineage>
        <taxon>Bacteria</taxon>
        <taxon>Pseudomonadati</taxon>
        <taxon>Bacteroidota</taxon>
        <taxon>Bacteroidia</taxon>
        <taxon>Bacteroidales</taxon>
        <taxon>Candidatus Colimorpha</taxon>
    </lineage>
</organism>